<dbReference type="PANTHER" id="PTHR43785">
    <property type="entry name" value="GAMMA-GLUTAMYLPUTRESCINE SYNTHETASE"/>
    <property type="match status" value="1"/>
</dbReference>
<evidence type="ECO:0000256" key="4">
    <source>
        <dbReference type="ARBA" id="ARBA00022840"/>
    </source>
</evidence>
<dbReference type="InterPro" id="IPR014746">
    <property type="entry name" value="Gln_synth/guanido_kin_cat_dom"/>
</dbReference>
<sequence length="452" mass="50051">MNIHEVVTAAHQADVKLIRFEYCDVSGVARSKAIHVAQLEHKLLEGVSLTRAQMAINLLETVVDIEGMEPIGEIRLVPDPDTFTVLPWAPGSASVLCDQLGHDRLNWGACPRSYLKDVLARAAEAGFTVQATFENEYYLAREDEGRYVPFDFVDHAPVYSPIGHDLNSAIMIDMIDALVVQGMEVEQAINEYGPGQQEISVKHTDALGAADNQLKFRDTIRGVALRHGLLASFAPKPYPDEIGSGAHVHLSLWDVQGKRSLLYDKSADRGLSTLGRHFIAGVAEHLPALSALTVPSYNSYRRLKPSAWASTTTAWGFDNKEAALRVVSPFYQREEQSYNIEFKASDGSANPYLSLGALIACGLDGIERELEPGEPSERDPARMSPEELERGKVRPLPSTMAAALNELQGDEFLLDSMGDLLSRCYLAVRRSEEQAFSAESDEFEIRNHFYRF</sequence>
<dbReference type="PANTHER" id="PTHR43785:SF2">
    <property type="entry name" value="TYPE-1 GLUTAMINE SYNTHETASE 1"/>
    <property type="match status" value="1"/>
</dbReference>
<evidence type="ECO:0000256" key="5">
    <source>
        <dbReference type="PROSITE-ProRule" id="PRU01330"/>
    </source>
</evidence>
<evidence type="ECO:0000313" key="11">
    <source>
        <dbReference type="Proteomes" id="UP001183176"/>
    </source>
</evidence>
<feature type="region of interest" description="Disordered" evidence="7">
    <location>
        <begin position="369"/>
        <end position="392"/>
    </location>
</feature>
<accession>A0ABU2JB01</accession>
<keyword evidence="3" id="KW-0547">Nucleotide-binding</keyword>
<dbReference type="EMBL" id="JAVREH010000009">
    <property type="protein sequence ID" value="MDT0261649.1"/>
    <property type="molecule type" value="Genomic_DNA"/>
</dbReference>
<keyword evidence="2 10" id="KW-0436">Ligase</keyword>
<evidence type="ECO:0000256" key="3">
    <source>
        <dbReference type="ARBA" id="ARBA00022741"/>
    </source>
</evidence>
<evidence type="ECO:0000256" key="6">
    <source>
        <dbReference type="RuleBase" id="RU000384"/>
    </source>
</evidence>
<keyword evidence="4" id="KW-0067">ATP-binding</keyword>
<dbReference type="SUPFAM" id="SSF54368">
    <property type="entry name" value="Glutamine synthetase, N-terminal domain"/>
    <property type="match status" value="1"/>
</dbReference>
<keyword evidence="11" id="KW-1185">Reference proteome</keyword>
<evidence type="ECO:0000256" key="7">
    <source>
        <dbReference type="SAM" id="MobiDB-lite"/>
    </source>
</evidence>
<feature type="domain" description="GS beta-grasp" evidence="8">
    <location>
        <begin position="13"/>
        <end position="104"/>
    </location>
</feature>
<reference evidence="11" key="1">
    <citation type="submission" date="2023-07" db="EMBL/GenBank/DDBJ databases">
        <title>30 novel species of actinomycetes from the DSMZ collection.</title>
        <authorList>
            <person name="Nouioui I."/>
        </authorList>
    </citation>
    <scope>NUCLEOTIDE SEQUENCE [LARGE SCALE GENOMIC DNA]</scope>
    <source>
        <strain evidence="11">DSM 44399</strain>
    </source>
</reference>
<dbReference type="SMART" id="SM01230">
    <property type="entry name" value="Gln-synt_C"/>
    <property type="match status" value="1"/>
</dbReference>
<dbReference type="PROSITE" id="PS51987">
    <property type="entry name" value="GS_CATALYTIC"/>
    <property type="match status" value="1"/>
</dbReference>
<gene>
    <name evidence="10" type="ORF">RM423_09610</name>
</gene>
<dbReference type="EC" id="6.3.1.-" evidence="10"/>
<dbReference type="InterPro" id="IPR008146">
    <property type="entry name" value="Gln_synth_cat_dom"/>
</dbReference>
<dbReference type="Pfam" id="PF00120">
    <property type="entry name" value="Gln-synt_C"/>
    <property type="match status" value="1"/>
</dbReference>
<name>A0ABU2JB01_9ACTN</name>
<dbReference type="InterPro" id="IPR036651">
    <property type="entry name" value="Gln_synt_N_sf"/>
</dbReference>
<dbReference type="Gene3D" id="3.30.590.10">
    <property type="entry name" value="Glutamine synthetase/guanido kinase, catalytic domain"/>
    <property type="match status" value="1"/>
</dbReference>
<dbReference type="Pfam" id="PF16952">
    <property type="entry name" value="Gln-synt_N_2"/>
    <property type="match status" value="1"/>
</dbReference>
<evidence type="ECO:0000313" key="10">
    <source>
        <dbReference type="EMBL" id="MDT0261649.1"/>
    </source>
</evidence>
<evidence type="ECO:0000256" key="1">
    <source>
        <dbReference type="ARBA" id="ARBA00009897"/>
    </source>
</evidence>
<organism evidence="10 11">
    <name type="scientific">Jatrophihabitans lederbergiae</name>
    <dbReference type="NCBI Taxonomy" id="3075547"/>
    <lineage>
        <taxon>Bacteria</taxon>
        <taxon>Bacillati</taxon>
        <taxon>Actinomycetota</taxon>
        <taxon>Actinomycetes</taxon>
        <taxon>Jatrophihabitantales</taxon>
        <taxon>Jatrophihabitantaceae</taxon>
        <taxon>Jatrophihabitans</taxon>
    </lineage>
</organism>
<protein>
    <submittedName>
        <fullName evidence="10">Glutamine synthetase family protein</fullName>
        <ecNumber evidence="10">6.3.1.-</ecNumber>
    </submittedName>
</protein>
<proteinExistence type="inferred from homology"/>
<evidence type="ECO:0000259" key="9">
    <source>
        <dbReference type="PROSITE" id="PS51987"/>
    </source>
</evidence>
<dbReference type="GO" id="GO:0016874">
    <property type="term" value="F:ligase activity"/>
    <property type="evidence" value="ECO:0007669"/>
    <property type="project" value="UniProtKB-KW"/>
</dbReference>
<dbReference type="RefSeq" id="WP_311422803.1">
    <property type="nucleotide sequence ID" value="NZ_JAVREH010000009.1"/>
</dbReference>
<evidence type="ECO:0000256" key="2">
    <source>
        <dbReference type="ARBA" id="ARBA00022598"/>
    </source>
</evidence>
<dbReference type="Gene3D" id="3.10.20.70">
    <property type="entry name" value="Glutamine synthetase, N-terminal domain"/>
    <property type="match status" value="1"/>
</dbReference>
<evidence type="ECO:0000259" key="8">
    <source>
        <dbReference type="PROSITE" id="PS51986"/>
    </source>
</evidence>
<feature type="domain" description="GS catalytic" evidence="9">
    <location>
        <begin position="111"/>
        <end position="452"/>
    </location>
</feature>
<dbReference type="SUPFAM" id="SSF55931">
    <property type="entry name" value="Glutamine synthetase/guanido kinase"/>
    <property type="match status" value="1"/>
</dbReference>
<dbReference type="PROSITE" id="PS51986">
    <property type="entry name" value="GS_BETA_GRASP"/>
    <property type="match status" value="1"/>
</dbReference>
<comment type="similarity">
    <text evidence="1 5 6">Belongs to the glutamine synthetase family.</text>
</comment>
<dbReference type="Proteomes" id="UP001183176">
    <property type="component" value="Unassembled WGS sequence"/>
</dbReference>
<dbReference type="InterPro" id="IPR008147">
    <property type="entry name" value="Gln_synt_N"/>
</dbReference>
<comment type="caution">
    <text evidence="10">The sequence shown here is derived from an EMBL/GenBank/DDBJ whole genome shotgun (WGS) entry which is preliminary data.</text>
</comment>